<dbReference type="SMART" id="SM00856">
    <property type="entry name" value="PMEI"/>
    <property type="match status" value="1"/>
</dbReference>
<dbReference type="EMBL" id="CM007896">
    <property type="protein sequence ID" value="OTG21620.1"/>
    <property type="molecule type" value="Genomic_DNA"/>
</dbReference>
<feature type="active site" evidence="12">
    <location>
        <position position="365"/>
    </location>
</feature>
<dbReference type="GO" id="GO:0030599">
    <property type="term" value="F:pectinesterase activity"/>
    <property type="evidence" value="ECO:0000318"/>
    <property type="project" value="GO_Central"/>
</dbReference>
<evidence type="ECO:0000256" key="11">
    <source>
        <dbReference type="ARBA" id="ARBA00047928"/>
    </source>
</evidence>
<comment type="similarity">
    <text evidence="3">In the N-terminal section; belongs to the PMEI family.</text>
</comment>
<evidence type="ECO:0000313" key="18">
    <source>
        <dbReference type="Proteomes" id="UP000215914"/>
    </source>
</evidence>
<dbReference type="GO" id="GO:0045490">
    <property type="term" value="P:pectin catabolic process"/>
    <property type="evidence" value="ECO:0007669"/>
    <property type="project" value="UniProtKB-UniRule"/>
</dbReference>
<dbReference type="Proteomes" id="UP000215914">
    <property type="component" value="Chromosome 7"/>
</dbReference>
<evidence type="ECO:0000313" key="16">
    <source>
        <dbReference type="EMBL" id="KAF5800429.1"/>
    </source>
</evidence>
<evidence type="ECO:0000313" key="17">
    <source>
        <dbReference type="EMBL" id="OTG21620.1"/>
    </source>
</evidence>
<dbReference type="Gene3D" id="1.20.140.40">
    <property type="entry name" value="Invertase/pectin methylesterase inhibitor family protein"/>
    <property type="match status" value="1"/>
</dbReference>
<dbReference type="InterPro" id="IPR018040">
    <property type="entry name" value="Pectinesterase_Tyr_AS"/>
</dbReference>
<comment type="catalytic activity">
    <reaction evidence="11 13">
        <text>[(1-&gt;4)-alpha-D-galacturonosyl methyl ester](n) + n H2O = [(1-&gt;4)-alpha-D-galacturonosyl](n) + n methanol + n H(+)</text>
        <dbReference type="Rhea" id="RHEA:22380"/>
        <dbReference type="Rhea" id="RHEA-COMP:14570"/>
        <dbReference type="Rhea" id="RHEA-COMP:14573"/>
        <dbReference type="ChEBI" id="CHEBI:15377"/>
        <dbReference type="ChEBI" id="CHEBI:15378"/>
        <dbReference type="ChEBI" id="CHEBI:17790"/>
        <dbReference type="ChEBI" id="CHEBI:140522"/>
        <dbReference type="ChEBI" id="CHEBI:140523"/>
        <dbReference type="EC" id="3.1.1.11"/>
    </reaction>
</comment>
<accession>A0A251UE25</accession>
<proteinExistence type="inferred from homology"/>
<dbReference type="SUPFAM" id="SSF51126">
    <property type="entry name" value="Pectin lyase-like"/>
    <property type="match status" value="1"/>
</dbReference>
<comment type="function">
    <text evidence="13">Acts in the modification of cell walls via demethylesterification of cell wall pectin.</text>
</comment>
<evidence type="ECO:0000256" key="6">
    <source>
        <dbReference type="ARBA" id="ARBA00022512"/>
    </source>
</evidence>
<dbReference type="NCBIfam" id="TIGR01614">
    <property type="entry name" value="PME_inhib"/>
    <property type="match status" value="1"/>
</dbReference>
<evidence type="ECO:0000256" key="5">
    <source>
        <dbReference type="ARBA" id="ARBA00013229"/>
    </source>
</evidence>
<comment type="pathway">
    <text evidence="2 13">Glycan metabolism; pectin degradation; 2-dehydro-3-deoxy-D-gluconate from pectin: step 1/5.</text>
</comment>
<dbReference type="UniPathway" id="UPA00545">
    <property type="reaction ID" value="UER00823"/>
</dbReference>
<dbReference type="AlphaFoldDB" id="A0A251UE25"/>
<gene>
    <name evidence="17" type="ORF">HannXRQ_Chr07g0206101</name>
    <name evidence="16" type="ORF">HanXRQr2_Chr07g0315901</name>
</gene>
<evidence type="ECO:0000256" key="3">
    <source>
        <dbReference type="ARBA" id="ARBA00006027"/>
    </source>
</evidence>
<keyword evidence="10 13" id="KW-0961">Cell wall biogenesis/degradation</keyword>
<dbReference type="InterPro" id="IPR011050">
    <property type="entry name" value="Pectin_lyase_fold/virulence"/>
</dbReference>
<name>A0A251UE25_HELAN</name>
<dbReference type="InParanoid" id="A0A251UE25"/>
<evidence type="ECO:0000256" key="4">
    <source>
        <dbReference type="ARBA" id="ARBA00007786"/>
    </source>
</evidence>
<reference evidence="16 18" key="1">
    <citation type="journal article" date="2017" name="Nature">
        <title>The sunflower genome provides insights into oil metabolism, flowering and Asterid evolution.</title>
        <authorList>
            <person name="Badouin H."/>
            <person name="Gouzy J."/>
            <person name="Grassa C.J."/>
            <person name="Murat F."/>
            <person name="Staton S.E."/>
            <person name="Cottret L."/>
            <person name="Lelandais-Briere C."/>
            <person name="Owens G.L."/>
            <person name="Carrere S."/>
            <person name="Mayjonade B."/>
            <person name="Legrand L."/>
            <person name="Gill N."/>
            <person name="Kane N.C."/>
            <person name="Bowers J.E."/>
            <person name="Hubner S."/>
            <person name="Bellec A."/>
            <person name="Berard A."/>
            <person name="Berges H."/>
            <person name="Blanchet N."/>
            <person name="Boniface M.C."/>
            <person name="Brunel D."/>
            <person name="Catrice O."/>
            <person name="Chaidir N."/>
            <person name="Claudel C."/>
            <person name="Donnadieu C."/>
            <person name="Faraut T."/>
            <person name="Fievet G."/>
            <person name="Helmstetter N."/>
            <person name="King M."/>
            <person name="Knapp S.J."/>
            <person name="Lai Z."/>
            <person name="Le Paslier M.C."/>
            <person name="Lippi Y."/>
            <person name="Lorenzon L."/>
            <person name="Mandel J.R."/>
            <person name="Marage G."/>
            <person name="Marchand G."/>
            <person name="Marquand E."/>
            <person name="Bret-Mestries E."/>
            <person name="Morien E."/>
            <person name="Nambeesan S."/>
            <person name="Nguyen T."/>
            <person name="Pegot-Espagnet P."/>
            <person name="Pouilly N."/>
            <person name="Raftis F."/>
            <person name="Sallet E."/>
            <person name="Schiex T."/>
            <person name="Thomas J."/>
            <person name="Vandecasteele C."/>
            <person name="Vares D."/>
            <person name="Vear F."/>
            <person name="Vautrin S."/>
            <person name="Crespi M."/>
            <person name="Mangin B."/>
            <person name="Burke J.M."/>
            <person name="Salse J."/>
            <person name="Munos S."/>
            <person name="Vincourt P."/>
            <person name="Rieseberg L.H."/>
            <person name="Langlade N.B."/>
        </authorList>
    </citation>
    <scope>NUCLEOTIDE SEQUENCE [LARGE SCALE GENOMIC DNA]</scope>
    <source>
        <strain evidence="18">cv. SF193</strain>
        <tissue evidence="16">Leaves</tissue>
    </source>
</reference>
<keyword evidence="14" id="KW-0732">Signal</keyword>
<dbReference type="Pfam" id="PF01095">
    <property type="entry name" value="Pectinesterase"/>
    <property type="match status" value="1"/>
</dbReference>
<evidence type="ECO:0000256" key="10">
    <source>
        <dbReference type="ARBA" id="ARBA00023316"/>
    </source>
</evidence>
<dbReference type="InterPro" id="IPR006501">
    <property type="entry name" value="Pectinesterase_inhib_dom"/>
</dbReference>
<dbReference type="PROSITE" id="PS00800">
    <property type="entry name" value="PECTINESTERASE_1"/>
    <property type="match status" value="1"/>
</dbReference>
<dbReference type="PANTHER" id="PTHR31707">
    <property type="entry name" value="PECTINESTERASE"/>
    <property type="match status" value="1"/>
</dbReference>
<evidence type="ECO:0000259" key="15">
    <source>
        <dbReference type="SMART" id="SM00856"/>
    </source>
</evidence>
<dbReference type="GO" id="GO:0046910">
    <property type="term" value="F:pectinesterase inhibitor activity"/>
    <property type="evidence" value="ECO:0000318"/>
    <property type="project" value="GO_Central"/>
</dbReference>
<dbReference type="SUPFAM" id="SSF101148">
    <property type="entry name" value="Plant invertase/pectin methylesterase inhibitor"/>
    <property type="match status" value="1"/>
</dbReference>
<reference evidence="17" key="2">
    <citation type="submission" date="2017-02" db="EMBL/GenBank/DDBJ databases">
        <title>Sunflower complete genome.</title>
        <authorList>
            <person name="Langlade N."/>
            <person name="Munos S."/>
        </authorList>
    </citation>
    <scope>NUCLEOTIDE SEQUENCE [LARGE SCALE GENOMIC DNA]</scope>
    <source>
        <tissue evidence="17">Leaves</tissue>
    </source>
</reference>
<feature type="signal peptide" evidence="14">
    <location>
        <begin position="1"/>
        <end position="15"/>
    </location>
</feature>
<comment type="similarity">
    <text evidence="4">In the C-terminal section; belongs to the pectinesterase family.</text>
</comment>
<evidence type="ECO:0000256" key="13">
    <source>
        <dbReference type="RuleBase" id="RU000589"/>
    </source>
</evidence>
<feature type="chain" id="PRO_5013010247" description="Pectinesterase" evidence="14">
    <location>
        <begin position="16"/>
        <end position="532"/>
    </location>
</feature>
<dbReference type="InterPro" id="IPR012334">
    <property type="entry name" value="Pectin_lyas_fold"/>
</dbReference>
<evidence type="ECO:0000256" key="14">
    <source>
        <dbReference type="SAM" id="SignalP"/>
    </source>
</evidence>
<evidence type="ECO:0000256" key="12">
    <source>
        <dbReference type="PROSITE-ProRule" id="PRU10040"/>
    </source>
</evidence>
<dbReference type="PROSITE" id="PS00503">
    <property type="entry name" value="PECTINESTERASE_2"/>
    <property type="match status" value="1"/>
</dbReference>
<keyword evidence="8 13" id="KW-0378">Hydrolase</keyword>
<dbReference type="STRING" id="4232.A0A251UE25"/>
<dbReference type="GO" id="GO:0042545">
    <property type="term" value="P:cell wall modification"/>
    <property type="evidence" value="ECO:0007669"/>
    <property type="project" value="UniProtKB-UniRule"/>
</dbReference>
<keyword evidence="18" id="KW-1185">Reference proteome</keyword>
<keyword evidence="6 13" id="KW-0134">Cell wall</keyword>
<dbReference type="Pfam" id="PF04043">
    <property type="entry name" value="PMEI"/>
    <property type="match status" value="1"/>
</dbReference>
<dbReference type="InterPro" id="IPR033131">
    <property type="entry name" value="Pectinesterase_Asp_AS"/>
</dbReference>
<dbReference type="EC" id="3.1.1.11" evidence="5 13"/>
<dbReference type="FunFam" id="2.160.20.10:FF:000029">
    <property type="entry name" value="Pectinesterase 4"/>
    <property type="match status" value="1"/>
</dbReference>
<organism evidence="17 18">
    <name type="scientific">Helianthus annuus</name>
    <name type="common">Common sunflower</name>
    <dbReference type="NCBI Taxonomy" id="4232"/>
    <lineage>
        <taxon>Eukaryota</taxon>
        <taxon>Viridiplantae</taxon>
        <taxon>Streptophyta</taxon>
        <taxon>Embryophyta</taxon>
        <taxon>Tracheophyta</taxon>
        <taxon>Spermatophyta</taxon>
        <taxon>Magnoliopsida</taxon>
        <taxon>eudicotyledons</taxon>
        <taxon>Gunneridae</taxon>
        <taxon>Pentapetalae</taxon>
        <taxon>asterids</taxon>
        <taxon>campanulids</taxon>
        <taxon>Asterales</taxon>
        <taxon>Asteraceae</taxon>
        <taxon>Asteroideae</taxon>
        <taxon>Heliantheae alliance</taxon>
        <taxon>Heliantheae</taxon>
        <taxon>Helianthus</taxon>
    </lineage>
</organism>
<protein>
    <recommendedName>
        <fullName evidence="5 13">Pectinesterase</fullName>
        <ecNumber evidence="5 13">3.1.1.11</ecNumber>
    </recommendedName>
</protein>
<keyword evidence="9 13" id="KW-0063">Aspartyl esterase</keyword>
<dbReference type="Gene3D" id="2.160.20.10">
    <property type="entry name" value="Single-stranded right-handed beta-helix, Pectin lyase-like"/>
    <property type="match status" value="1"/>
</dbReference>
<dbReference type="CDD" id="cd15798">
    <property type="entry name" value="PMEI-like_3"/>
    <property type="match status" value="1"/>
</dbReference>
<reference evidence="16" key="3">
    <citation type="submission" date="2020-06" db="EMBL/GenBank/DDBJ databases">
        <title>Helianthus annuus Genome sequencing and assembly Release 2.</title>
        <authorList>
            <person name="Gouzy J."/>
            <person name="Langlade N."/>
            <person name="Munos S."/>
        </authorList>
    </citation>
    <scope>NUCLEOTIDE SEQUENCE</scope>
    <source>
        <tissue evidence="16">Leaves</tissue>
    </source>
</reference>
<evidence type="ECO:0000256" key="1">
    <source>
        <dbReference type="ARBA" id="ARBA00004191"/>
    </source>
</evidence>
<evidence type="ECO:0000256" key="8">
    <source>
        <dbReference type="ARBA" id="ARBA00022801"/>
    </source>
</evidence>
<evidence type="ECO:0000256" key="7">
    <source>
        <dbReference type="ARBA" id="ARBA00022525"/>
    </source>
</evidence>
<sequence length="532" mass="59425">MKVTLFLCFISLLLSFSSKPTTVTVAVTIGTITWWCRQTPHYKTCNHYVARRYSFTAPITAKQFLDVTIQSAIDEARAACNKTRAIKSTYPNVPGKSLWGSCVDYFDRTAFTLNMVLNPHHDLQPTPLDVQTWLSAGLTYITVCHKGFELINMTNTMLPVITTSLTELIVNSLAISVTFPSCNTNGLVNVNFNDEYKLADLANEKPDVVVAQHGSGDFKSIQKAVDYAMIHRMPKKRFVIYVKAGIYKEYVEIPETAKYITMYGDGINKTIITGNRHCGGDMLKTSKVGDLQGSATFKVWSRKFIARGITFRNTAGPQGGQALAVLSSSDKSTFYRCSFEGYQDTLLTMAYTQFYKECQIFGTVDFIFGSARAVFQDCNIFFRKPLPGGGLVVTAHGRNNDYEPTGYSFQGCMVTAAPELNPSKHTKAFLGRPWFGLSRTVYMQSFLDGLVDPQGWLDSWGHKDTAYCGEYMNYGPGSSTNQRVNWPHYHAITDPKTAKFFTVAHFISGYNWLPKTGVPFTAGFKNRSVLLN</sequence>
<comment type="subcellular location">
    <subcellularLocation>
        <location evidence="1 13">Secreted</location>
        <location evidence="1 13">Cell wall</location>
    </subcellularLocation>
</comment>
<dbReference type="OrthoDB" id="2019149at2759"/>
<dbReference type="Gramene" id="mRNA:HanXRQr2_Chr07g0315901">
    <property type="protein sequence ID" value="mRNA:HanXRQr2_Chr07g0315901"/>
    <property type="gene ID" value="HanXRQr2_Chr07g0315901"/>
</dbReference>
<dbReference type="InterPro" id="IPR000070">
    <property type="entry name" value="Pectinesterase_cat"/>
</dbReference>
<dbReference type="InterPro" id="IPR035513">
    <property type="entry name" value="Invertase/methylesterase_inhib"/>
</dbReference>
<evidence type="ECO:0000256" key="9">
    <source>
        <dbReference type="ARBA" id="ARBA00023085"/>
    </source>
</evidence>
<dbReference type="EMBL" id="MNCJ02000322">
    <property type="protein sequence ID" value="KAF5800429.1"/>
    <property type="molecule type" value="Genomic_DNA"/>
</dbReference>
<evidence type="ECO:0000256" key="2">
    <source>
        <dbReference type="ARBA" id="ARBA00005184"/>
    </source>
</evidence>
<feature type="domain" description="Pectinesterase inhibitor" evidence="15">
    <location>
        <begin position="27"/>
        <end position="175"/>
    </location>
</feature>
<keyword evidence="7 13" id="KW-0964">Secreted</keyword>